<organism evidence="2">
    <name type="scientific">Brassica cretica</name>
    <name type="common">Mustard</name>
    <dbReference type="NCBI Taxonomy" id="69181"/>
    <lineage>
        <taxon>Eukaryota</taxon>
        <taxon>Viridiplantae</taxon>
        <taxon>Streptophyta</taxon>
        <taxon>Embryophyta</taxon>
        <taxon>Tracheophyta</taxon>
        <taxon>Spermatophyta</taxon>
        <taxon>Magnoliopsida</taxon>
        <taxon>eudicotyledons</taxon>
        <taxon>Gunneridae</taxon>
        <taxon>Pentapetalae</taxon>
        <taxon>rosids</taxon>
        <taxon>malvids</taxon>
        <taxon>Brassicales</taxon>
        <taxon>Brassicaceae</taxon>
        <taxon>Brassiceae</taxon>
        <taxon>Brassica</taxon>
    </lineage>
</organism>
<evidence type="ECO:0000313" key="2">
    <source>
        <dbReference type="EMBL" id="KAF2614966.1"/>
    </source>
</evidence>
<sequence length="227" mass="24422">MSEKNVKGIRKNGSIGDSLSYGAEPPEDWSSTPPPPPPPLNASPPNNIAPASNGAVKMDTSPLPDAAKNGYILLTSLVRSIWTNETCVGFPLYVVHSSLRGSFLWVRMDSSSPPGVEPGSMTIGPQGAKGKFFGGFDISGFCETQKGARKKPKVRYISIDIITDFLEAIREPSVAANKYSAKGKFFGGFDISGFCETQKGARYAGWEKNRILGLLQDMPAGRNYLCP</sequence>
<feature type="compositionally biased region" description="Low complexity" evidence="1">
    <location>
        <begin position="43"/>
        <end position="55"/>
    </location>
</feature>
<feature type="region of interest" description="Disordered" evidence="1">
    <location>
        <begin position="1"/>
        <end position="60"/>
    </location>
</feature>
<feature type="compositionally biased region" description="Pro residues" evidence="1">
    <location>
        <begin position="32"/>
        <end position="42"/>
    </location>
</feature>
<evidence type="ECO:0000256" key="1">
    <source>
        <dbReference type="SAM" id="MobiDB-lite"/>
    </source>
</evidence>
<accession>A0A8S9MCI2</accession>
<comment type="caution">
    <text evidence="2">The sequence shown here is derived from an EMBL/GenBank/DDBJ whole genome shotgun (WGS) entry which is preliminary data.</text>
</comment>
<name>A0A8S9MCI2_BRACR</name>
<gene>
    <name evidence="2" type="ORF">F2Q70_00008043</name>
</gene>
<proteinExistence type="predicted"/>
<dbReference type="EMBL" id="QGKY02000089">
    <property type="protein sequence ID" value="KAF2614966.1"/>
    <property type="molecule type" value="Genomic_DNA"/>
</dbReference>
<protein>
    <submittedName>
        <fullName evidence="2">Uncharacterized protein</fullName>
    </submittedName>
</protein>
<dbReference type="AlphaFoldDB" id="A0A8S9MCI2"/>
<reference evidence="2" key="1">
    <citation type="submission" date="2019-12" db="EMBL/GenBank/DDBJ databases">
        <title>Genome sequencing and annotation of Brassica cretica.</title>
        <authorList>
            <person name="Studholme D.J."/>
            <person name="Sarris P.F."/>
        </authorList>
    </citation>
    <scope>NUCLEOTIDE SEQUENCE</scope>
    <source>
        <strain evidence="2">PFS-102/07</strain>
        <tissue evidence="2">Leaf</tissue>
    </source>
</reference>
<dbReference type="Gene3D" id="3.90.226.10">
    <property type="entry name" value="2-enoyl-CoA Hydratase, Chain A, domain 1"/>
    <property type="match status" value="1"/>
</dbReference>